<name>A0A450TIT9_9GAMM</name>
<reference evidence="9" key="1">
    <citation type="submission" date="2019-02" db="EMBL/GenBank/DDBJ databases">
        <authorList>
            <person name="Gruber-Vodicka R. H."/>
            <person name="Seah K. B. B."/>
        </authorList>
    </citation>
    <scope>NUCLEOTIDE SEQUENCE</scope>
    <source>
        <strain evidence="9">BECK_BZ131</strain>
    </source>
</reference>
<evidence type="ECO:0000256" key="2">
    <source>
        <dbReference type="ARBA" id="ARBA00022649"/>
    </source>
</evidence>
<keyword evidence="5" id="KW-0378">Hydrolase</keyword>
<evidence type="ECO:0000256" key="7">
    <source>
        <dbReference type="ARBA" id="ARBA00038093"/>
    </source>
</evidence>
<evidence type="ECO:0000256" key="6">
    <source>
        <dbReference type="ARBA" id="ARBA00022842"/>
    </source>
</evidence>
<dbReference type="InterPro" id="IPR050556">
    <property type="entry name" value="Type_II_TA_system_RNase"/>
</dbReference>
<evidence type="ECO:0000256" key="4">
    <source>
        <dbReference type="ARBA" id="ARBA00022723"/>
    </source>
</evidence>
<dbReference type="InterPro" id="IPR029060">
    <property type="entry name" value="PIN-like_dom_sf"/>
</dbReference>
<dbReference type="SUPFAM" id="SSF88723">
    <property type="entry name" value="PIN domain-like"/>
    <property type="match status" value="1"/>
</dbReference>
<keyword evidence="6" id="KW-0460">Magnesium</keyword>
<comment type="similarity">
    <text evidence="7">Belongs to the PINc/VapC protein family.</text>
</comment>
<dbReference type="GO" id="GO:0046872">
    <property type="term" value="F:metal ion binding"/>
    <property type="evidence" value="ECO:0007669"/>
    <property type="project" value="UniProtKB-KW"/>
</dbReference>
<evidence type="ECO:0000256" key="1">
    <source>
        <dbReference type="ARBA" id="ARBA00001946"/>
    </source>
</evidence>
<dbReference type="EMBL" id="CAADFE010000011">
    <property type="protein sequence ID" value="VFJ67233.1"/>
    <property type="molecule type" value="Genomic_DNA"/>
</dbReference>
<dbReference type="InterPro" id="IPR002716">
    <property type="entry name" value="PIN_dom"/>
</dbReference>
<dbReference type="CDD" id="cd18738">
    <property type="entry name" value="PIN_VapC4-5_FitB-like"/>
    <property type="match status" value="1"/>
</dbReference>
<organism evidence="9">
    <name type="scientific">Candidatus Kentrum sp. FW</name>
    <dbReference type="NCBI Taxonomy" id="2126338"/>
    <lineage>
        <taxon>Bacteria</taxon>
        <taxon>Pseudomonadati</taxon>
        <taxon>Pseudomonadota</taxon>
        <taxon>Gammaproteobacteria</taxon>
        <taxon>Candidatus Kentrum</taxon>
    </lineage>
</organism>
<dbReference type="PANTHER" id="PTHR33653">
    <property type="entry name" value="RIBONUCLEASE VAPC2"/>
    <property type="match status" value="1"/>
</dbReference>
<dbReference type="GO" id="GO:0004518">
    <property type="term" value="F:nuclease activity"/>
    <property type="evidence" value="ECO:0007669"/>
    <property type="project" value="UniProtKB-KW"/>
</dbReference>
<dbReference type="AlphaFoldDB" id="A0A450TIT9"/>
<keyword evidence="4" id="KW-0479">Metal-binding</keyword>
<dbReference type="PANTHER" id="PTHR33653:SF1">
    <property type="entry name" value="RIBONUCLEASE VAPC2"/>
    <property type="match status" value="1"/>
</dbReference>
<proteinExistence type="inferred from homology"/>
<dbReference type="Pfam" id="PF01850">
    <property type="entry name" value="PIN"/>
    <property type="match status" value="1"/>
</dbReference>
<feature type="domain" description="PIN" evidence="8">
    <location>
        <begin position="4"/>
        <end position="106"/>
    </location>
</feature>
<keyword evidence="3" id="KW-0540">Nuclease</keyword>
<keyword evidence="2" id="KW-1277">Toxin-antitoxin system</keyword>
<evidence type="ECO:0000313" key="9">
    <source>
        <dbReference type="EMBL" id="VFJ67233.1"/>
    </source>
</evidence>
<evidence type="ECO:0000256" key="3">
    <source>
        <dbReference type="ARBA" id="ARBA00022722"/>
    </source>
</evidence>
<evidence type="ECO:0000256" key="5">
    <source>
        <dbReference type="ARBA" id="ARBA00022801"/>
    </source>
</evidence>
<dbReference type="Gene3D" id="3.40.50.1010">
    <property type="entry name" value="5'-nuclease"/>
    <property type="match status" value="1"/>
</dbReference>
<accession>A0A450TIT9</accession>
<comment type="cofactor">
    <cofactor evidence="1">
        <name>Mg(2+)</name>
        <dbReference type="ChEBI" id="CHEBI:18420"/>
    </cofactor>
</comment>
<evidence type="ECO:0000259" key="8">
    <source>
        <dbReference type="Pfam" id="PF01850"/>
    </source>
</evidence>
<protein>
    <recommendedName>
        <fullName evidence="8">PIN domain-containing protein</fullName>
    </recommendedName>
</protein>
<dbReference type="GO" id="GO:0016787">
    <property type="term" value="F:hydrolase activity"/>
    <property type="evidence" value="ECO:0007669"/>
    <property type="project" value="UniProtKB-KW"/>
</dbReference>
<sequence length="122" mass="13898">MKFLLDSVICIDHFNGIDAATDFIRGEKESSLISVITRAEVLTGFGDDIPRDVFALLDALPHLPIERETADHAALLRQRYHWKLPDAFQAALALQYDCKLVTRNTKDFDPERHGFVIVPYRT</sequence>
<gene>
    <name evidence="9" type="ORF">BECKFW1821C_GA0114237_101142</name>
</gene>